<feature type="region of interest" description="Disordered" evidence="1">
    <location>
        <begin position="1"/>
        <end position="30"/>
    </location>
</feature>
<organism evidence="2 3">
    <name type="scientific">Flavipsychrobacter stenotrophus</name>
    <dbReference type="NCBI Taxonomy" id="2077091"/>
    <lineage>
        <taxon>Bacteria</taxon>
        <taxon>Pseudomonadati</taxon>
        <taxon>Bacteroidota</taxon>
        <taxon>Chitinophagia</taxon>
        <taxon>Chitinophagales</taxon>
        <taxon>Chitinophagaceae</taxon>
        <taxon>Flavipsychrobacter</taxon>
    </lineage>
</organism>
<dbReference type="InterPro" id="IPR022385">
    <property type="entry name" value="Rhs_assc_core"/>
</dbReference>
<sequence>MISTGTGVSWPMGDGGDDPVGGPGPGNPADGDVLVTATVRDGVFNVSVVDDSTGKNLGNVVISSGDNNGTIKIHYSGGGHGTSLHITLDNAGNDNNINISAIRVPHYTYVPQSVVSRVCNGESYRYGFNGKYKDNEWAGKGNSYDYGFRQYDTRIARFRTVDPLTAKYPMLTPYQFASNNPIMNIDLDGLEGFPANATKGANGEMFVRSRVQLVKGWDIYEQITIRPAGTSKAFNTRVDFLLRSQSTDNVYTIDVKTGGGRSSTNQLTFDKSIENGDLTEMRSAKPNGGTPVNGKLRVAGNVVVRISDNGELIVEKITPNPNSKGSDEIVVLGKKISQTQKENSNKNNQNNGSGMKDQETLMPIVPLINPVNPTPVPTPIFEVPPTFVDPVIVFP</sequence>
<name>A0A2S7SV32_9BACT</name>
<feature type="compositionally biased region" description="Low complexity" evidence="1">
    <location>
        <begin position="340"/>
        <end position="354"/>
    </location>
</feature>
<evidence type="ECO:0000313" key="3">
    <source>
        <dbReference type="Proteomes" id="UP000239872"/>
    </source>
</evidence>
<dbReference type="RefSeq" id="WP_105039215.1">
    <property type="nucleotide sequence ID" value="NZ_PPSL01000003.1"/>
</dbReference>
<dbReference type="Proteomes" id="UP000239872">
    <property type="component" value="Unassembled WGS sequence"/>
</dbReference>
<accession>A0A2S7SV32</accession>
<dbReference type="NCBIfam" id="TIGR03696">
    <property type="entry name" value="Rhs_assc_core"/>
    <property type="match status" value="1"/>
</dbReference>
<evidence type="ECO:0000313" key="2">
    <source>
        <dbReference type="EMBL" id="PQJ10487.1"/>
    </source>
</evidence>
<dbReference type="EMBL" id="PPSL01000003">
    <property type="protein sequence ID" value="PQJ10487.1"/>
    <property type="molecule type" value="Genomic_DNA"/>
</dbReference>
<proteinExistence type="predicted"/>
<keyword evidence="3" id="KW-1185">Reference proteome</keyword>
<evidence type="ECO:0000256" key="1">
    <source>
        <dbReference type="SAM" id="MobiDB-lite"/>
    </source>
</evidence>
<dbReference type="AlphaFoldDB" id="A0A2S7SV32"/>
<reference evidence="2 3" key="1">
    <citation type="submission" date="2018-01" db="EMBL/GenBank/DDBJ databases">
        <title>A novel member of the phylum Bacteroidetes isolated from glacier ice.</title>
        <authorList>
            <person name="Liu Q."/>
            <person name="Xin Y.-H."/>
        </authorList>
    </citation>
    <scope>NUCLEOTIDE SEQUENCE [LARGE SCALE GENOMIC DNA]</scope>
    <source>
        <strain evidence="2 3">RB1R16</strain>
    </source>
</reference>
<comment type="caution">
    <text evidence="2">The sequence shown here is derived from an EMBL/GenBank/DDBJ whole genome shotgun (WGS) entry which is preliminary data.</text>
</comment>
<dbReference type="OrthoDB" id="2972467at2"/>
<dbReference type="PANTHER" id="PTHR32305">
    <property type="match status" value="1"/>
</dbReference>
<gene>
    <name evidence="2" type="ORF">CJD36_010955</name>
</gene>
<dbReference type="PANTHER" id="PTHR32305:SF15">
    <property type="entry name" value="PROTEIN RHSA-RELATED"/>
    <property type="match status" value="1"/>
</dbReference>
<feature type="region of interest" description="Disordered" evidence="1">
    <location>
        <begin position="338"/>
        <end position="357"/>
    </location>
</feature>
<evidence type="ECO:0008006" key="4">
    <source>
        <dbReference type="Google" id="ProtNLM"/>
    </source>
</evidence>
<protein>
    <recommendedName>
        <fullName evidence="4">RHS repeat-associated core domain-containing protein</fullName>
    </recommendedName>
</protein>
<dbReference type="InterPro" id="IPR050708">
    <property type="entry name" value="T6SS_VgrG/RHS"/>
</dbReference>
<dbReference type="Gene3D" id="2.180.10.10">
    <property type="entry name" value="RHS repeat-associated core"/>
    <property type="match status" value="1"/>
</dbReference>